<dbReference type="InterPro" id="IPR011051">
    <property type="entry name" value="RmlC_Cupin_sf"/>
</dbReference>
<evidence type="ECO:0000259" key="5">
    <source>
        <dbReference type="Pfam" id="PF17954"/>
    </source>
</evidence>
<organism evidence="6 7">
    <name type="scientific">Sedimenticola selenatireducens</name>
    <dbReference type="NCBI Taxonomy" id="191960"/>
    <lineage>
        <taxon>Bacteria</taxon>
        <taxon>Pseudomonadati</taxon>
        <taxon>Pseudomonadota</taxon>
        <taxon>Gammaproteobacteria</taxon>
        <taxon>Chromatiales</taxon>
        <taxon>Sedimenticolaceae</taxon>
        <taxon>Sedimenticola</taxon>
    </lineage>
</organism>
<dbReference type="EMBL" id="PKUN01000001">
    <property type="protein sequence ID" value="PLX63361.1"/>
    <property type="molecule type" value="Genomic_DNA"/>
</dbReference>
<sequence>MKQIRAANDRGYQHHDWLETHYSFSFADYYDPAHMGISILRVINDDRIAPAGGFPTHPHQDMEIVTYVLDGVLEHKDSMGNGSLIRPGDIQRMSAGTGVRHSEFNHSDQQPVHLLQIWLLPNRKGVTPGYAQKHFPPSERRNLLQLLVSPDGSAGSISAHQDGLIYGTLLEPGKSVSHELAAERIAYVHIARGKAVINNETLGDGDAITLSEEPQVKLSGVDESEILLFDLPQGPGGRQHR</sequence>
<dbReference type="PIRSF" id="PIRSF006232">
    <property type="entry name" value="Pirin"/>
    <property type="match status" value="1"/>
</dbReference>
<dbReference type="PANTHER" id="PTHR43212">
    <property type="entry name" value="QUERCETIN 2,3-DIOXYGENASE"/>
    <property type="match status" value="1"/>
</dbReference>
<evidence type="ECO:0000256" key="2">
    <source>
        <dbReference type="PIRSR" id="PIRSR006232-1"/>
    </source>
</evidence>
<dbReference type="STRING" id="1111735.GCA_000428045_03548"/>
<feature type="binding site" evidence="2">
    <location>
        <position position="59"/>
    </location>
    <ligand>
        <name>Fe cation</name>
        <dbReference type="ChEBI" id="CHEBI:24875"/>
    </ligand>
</feature>
<keyword evidence="6" id="KW-0223">Dioxygenase</keyword>
<reference evidence="6 7" key="1">
    <citation type="submission" date="2017-11" db="EMBL/GenBank/DDBJ databases">
        <title>Genome-resolved metagenomics identifies genetic mobility, metabolic interactions, and unexpected diversity in perchlorate-reducing communities.</title>
        <authorList>
            <person name="Barnum T.P."/>
            <person name="Figueroa I.A."/>
            <person name="Carlstrom C.I."/>
            <person name="Lucas L.N."/>
            <person name="Engelbrektson A.L."/>
            <person name="Coates J.D."/>
        </authorList>
    </citation>
    <scope>NUCLEOTIDE SEQUENCE [LARGE SCALE GENOMIC DNA]</scope>
    <source>
        <strain evidence="6">BM301</strain>
    </source>
</reference>
<dbReference type="InterPro" id="IPR003829">
    <property type="entry name" value="Pirin_N_dom"/>
</dbReference>
<dbReference type="Pfam" id="PF02678">
    <property type="entry name" value="Pirin"/>
    <property type="match status" value="1"/>
</dbReference>
<feature type="binding site" evidence="2">
    <location>
        <position position="101"/>
    </location>
    <ligand>
        <name>Fe cation</name>
        <dbReference type="ChEBI" id="CHEBI:24875"/>
    </ligand>
</feature>
<evidence type="ECO:0000313" key="7">
    <source>
        <dbReference type="Proteomes" id="UP000235015"/>
    </source>
</evidence>
<dbReference type="Gene3D" id="2.60.120.10">
    <property type="entry name" value="Jelly Rolls"/>
    <property type="match status" value="2"/>
</dbReference>
<proteinExistence type="inferred from homology"/>
<dbReference type="AlphaFoldDB" id="A0A2N6D0Y4"/>
<evidence type="ECO:0000259" key="4">
    <source>
        <dbReference type="Pfam" id="PF02678"/>
    </source>
</evidence>
<keyword evidence="6" id="KW-0560">Oxidoreductase</keyword>
<name>A0A2N6D0Y4_9GAMM</name>
<dbReference type="GO" id="GO:0051213">
    <property type="term" value="F:dioxygenase activity"/>
    <property type="evidence" value="ECO:0007669"/>
    <property type="project" value="UniProtKB-KW"/>
</dbReference>
<comment type="caution">
    <text evidence="6">The sequence shown here is derived from an EMBL/GenBank/DDBJ whole genome shotgun (WGS) entry which is preliminary data.</text>
</comment>
<gene>
    <name evidence="6" type="ORF">C0630_00145</name>
</gene>
<dbReference type="Proteomes" id="UP000235015">
    <property type="component" value="Unassembled WGS sequence"/>
</dbReference>
<feature type="domain" description="Pirin N-terminal" evidence="4">
    <location>
        <begin position="10"/>
        <end position="119"/>
    </location>
</feature>
<accession>A0A2N6D0Y4</accession>
<dbReference type="CDD" id="cd20311">
    <property type="entry name" value="cupin_Yhhw_C"/>
    <property type="match status" value="1"/>
</dbReference>
<keyword evidence="2" id="KW-0479">Metal-binding</keyword>
<comment type="cofactor">
    <cofactor evidence="2">
        <name>Fe cation</name>
        <dbReference type="ChEBI" id="CHEBI:24875"/>
    </cofactor>
    <text evidence="2">Binds 1 Fe cation per subunit.</text>
</comment>
<dbReference type="InterPro" id="IPR041602">
    <property type="entry name" value="Quercetinase_C"/>
</dbReference>
<protein>
    <submittedName>
        <fullName evidence="6">Quercetin 2,3-dioxygenase</fullName>
    </submittedName>
</protein>
<dbReference type="PANTHER" id="PTHR43212:SF3">
    <property type="entry name" value="QUERCETIN 2,3-DIOXYGENASE"/>
    <property type="match status" value="1"/>
</dbReference>
<evidence type="ECO:0000313" key="6">
    <source>
        <dbReference type="EMBL" id="PLX63361.1"/>
    </source>
</evidence>
<dbReference type="RefSeq" id="WP_273437113.1">
    <property type="nucleotide sequence ID" value="NZ_PKUN01000001.1"/>
</dbReference>
<comment type="similarity">
    <text evidence="1 3">Belongs to the pirin family.</text>
</comment>
<dbReference type="InterPro" id="IPR012093">
    <property type="entry name" value="Pirin"/>
</dbReference>
<feature type="binding site" evidence="2">
    <location>
        <position position="57"/>
    </location>
    <ligand>
        <name>Fe cation</name>
        <dbReference type="ChEBI" id="CHEBI:24875"/>
    </ligand>
</feature>
<evidence type="ECO:0000256" key="1">
    <source>
        <dbReference type="ARBA" id="ARBA00008416"/>
    </source>
</evidence>
<feature type="binding site" evidence="2">
    <location>
        <position position="103"/>
    </location>
    <ligand>
        <name>Fe cation</name>
        <dbReference type="ChEBI" id="CHEBI:24875"/>
    </ligand>
</feature>
<dbReference type="Pfam" id="PF17954">
    <property type="entry name" value="Pirin_C_2"/>
    <property type="match status" value="1"/>
</dbReference>
<dbReference type="InterPro" id="IPR014710">
    <property type="entry name" value="RmlC-like_jellyroll"/>
</dbReference>
<dbReference type="SUPFAM" id="SSF51182">
    <property type="entry name" value="RmlC-like cupins"/>
    <property type="match status" value="1"/>
</dbReference>
<feature type="domain" description="Quercetin 2,3-dioxygenase C-terminal cupin" evidence="5">
    <location>
        <begin position="146"/>
        <end position="231"/>
    </location>
</feature>
<dbReference type="GO" id="GO:0046872">
    <property type="term" value="F:metal ion binding"/>
    <property type="evidence" value="ECO:0007669"/>
    <property type="project" value="UniProtKB-KW"/>
</dbReference>
<dbReference type="CDD" id="cd02910">
    <property type="entry name" value="cupin_Yhhw_N"/>
    <property type="match status" value="1"/>
</dbReference>
<keyword evidence="2" id="KW-0408">Iron</keyword>
<evidence type="ECO:0000256" key="3">
    <source>
        <dbReference type="RuleBase" id="RU003457"/>
    </source>
</evidence>